<reference evidence="1" key="1">
    <citation type="submission" date="2021-02" db="EMBL/GenBank/DDBJ databases">
        <authorList>
            <person name="Steward A R."/>
        </authorList>
    </citation>
    <scope>NUCLEOTIDE SEQUENCE</scope>
</reference>
<sequence length="122" mass="13279">MVNTCVPRSLTKEQDRGRVASVGCLVFEEKRGMFEAQMRAQGVYTAVGRRAVGAKGPLGSVRVEVMPAVGDLLAARLAPPEGGALGGRYEHAVIRVLRRRHLRPLCNKRACPSPRRTVLFLG</sequence>
<dbReference type="Proteomes" id="UP000663880">
    <property type="component" value="Unassembled WGS sequence"/>
</dbReference>
<keyword evidence="2" id="KW-1185">Reference proteome</keyword>
<comment type="caution">
    <text evidence="1">The sequence shown here is derived from an EMBL/GenBank/DDBJ whole genome shotgun (WGS) entry which is preliminary data.</text>
</comment>
<dbReference type="OrthoDB" id="7472142at2759"/>
<gene>
    <name evidence="1" type="ORF">PMACD_LOCUS4610</name>
</gene>
<dbReference type="EMBL" id="CAJOBZ010000008">
    <property type="protein sequence ID" value="CAF4821145.1"/>
    <property type="molecule type" value="Genomic_DNA"/>
</dbReference>
<evidence type="ECO:0000313" key="1">
    <source>
        <dbReference type="EMBL" id="CAF4821145.1"/>
    </source>
</evidence>
<proteinExistence type="predicted"/>
<protein>
    <submittedName>
        <fullName evidence="1">Uncharacterized protein</fullName>
    </submittedName>
</protein>
<name>A0A821QCT0_9NEOP</name>
<organism evidence="1 2">
    <name type="scientific">Pieris macdunnoughi</name>
    <dbReference type="NCBI Taxonomy" id="345717"/>
    <lineage>
        <taxon>Eukaryota</taxon>
        <taxon>Metazoa</taxon>
        <taxon>Ecdysozoa</taxon>
        <taxon>Arthropoda</taxon>
        <taxon>Hexapoda</taxon>
        <taxon>Insecta</taxon>
        <taxon>Pterygota</taxon>
        <taxon>Neoptera</taxon>
        <taxon>Endopterygota</taxon>
        <taxon>Lepidoptera</taxon>
        <taxon>Glossata</taxon>
        <taxon>Ditrysia</taxon>
        <taxon>Papilionoidea</taxon>
        <taxon>Pieridae</taxon>
        <taxon>Pierinae</taxon>
        <taxon>Pieris</taxon>
    </lineage>
</organism>
<evidence type="ECO:0000313" key="2">
    <source>
        <dbReference type="Proteomes" id="UP000663880"/>
    </source>
</evidence>
<accession>A0A821QCT0</accession>
<dbReference type="AlphaFoldDB" id="A0A821QCT0"/>